<evidence type="ECO:0000313" key="4">
    <source>
        <dbReference type="EMBL" id="AJA90323.1"/>
    </source>
</evidence>
<dbReference type="Proteomes" id="UP000030940">
    <property type="component" value="Chromosome"/>
</dbReference>
<dbReference type="InterPro" id="IPR001537">
    <property type="entry name" value="SpoU_MeTrfase"/>
</dbReference>
<dbReference type="Pfam" id="PF00588">
    <property type="entry name" value="SpoU_methylase"/>
    <property type="match status" value="1"/>
</dbReference>
<dbReference type="SUPFAM" id="SSF55315">
    <property type="entry name" value="L30e-like"/>
    <property type="match status" value="1"/>
</dbReference>
<dbReference type="GO" id="GO:0006396">
    <property type="term" value="P:RNA processing"/>
    <property type="evidence" value="ECO:0007669"/>
    <property type="project" value="InterPro"/>
</dbReference>
<dbReference type="CDD" id="cd18103">
    <property type="entry name" value="SpoU-like_RlmB"/>
    <property type="match status" value="1"/>
</dbReference>
<name>A0A0A7UY10_9SPIR</name>
<keyword evidence="1 4" id="KW-0489">Methyltransferase</keyword>
<dbReference type="InterPro" id="IPR029064">
    <property type="entry name" value="Ribosomal_eL30-like_sf"/>
</dbReference>
<dbReference type="GO" id="GO:0008173">
    <property type="term" value="F:RNA methyltransferase activity"/>
    <property type="evidence" value="ECO:0007669"/>
    <property type="project" value="InterPro"/>
</dbReference>
<gene>
    <name evidence="4" type="ORF">OY14_02560</name>
</gene>
<dbReference type="Pfam" id="PF08032">
    <property type="entry name" value="SpoU_sub_bind"/>
    <property type="match status" value="1"/>
</dbReference>
<dbReference type="SUPFAM" id="SSF75217">
    <property type="entry name" value="alpha/beta knot"/>
    <property type="match status" value="1"/>
</dbReference>
<dbReference type="PANTHER" id="PTHR46429:SF1">
    <property type="entry name" value="23S RRNA (GUANOSINE-2'-O-)-METHYLTRANSFERASE RLMB"/>
    <property type="match status" value="1"/>
</dbReference>
<dbReference type="InterPro" id="IPR004441">
    <property type="entry name" value="rRNA_MeTrfase_TrmH"/>
</dbReference>
<dbReference type="PANTHER" id="PTHR46429">
    <property type="entry name" value="23S RRNA (GUANOSINE-2'-O-)-METHYLTRANSFERASE RLMB"/>
    <property type="match status" value="1"/>
</dbReference>
<evidence type="ECO:0000259" key="3">
    <source>
        <dbReference type="SMART" id="SM00967"/>
    </source>
</evidence>
<dbReference type="GO" id="GO:0003723">
    <property type="term" value="F:RNA binding"/>
    <property type="evidence" value="ECO:0007669"/>
    <property type="project" value="InterPro"/>
</dbReference>
<dbReference type="InterPro" id="IPR013123">
    <property type="entry name" value="SpoU_subst-bd"/>
</dbReference>
<reference evidence="4 5" key="1">
    <citation type="journal article" date="2015" name="Genome Announc.">
        <title>Genome Sequence of Borrelia chilensis VA1, a South American Member of the Lyme Borreliosis Group.</title>
        <authorList>
            <person name="Huang W."/>
            <person name="Ojaimi C."/>
            <person name="Fallon J.T."/>
            <person name="Travisany D."/>
            <person name="Maass A."/>
            <person name="Ivanova L."/>
            <person name="Tomova A."/>
            <person name="Gonzalez-Acuna D."/>
            <person name="Godfrey H.P."/>
            <person name="Cabello F.C."/>
        </authorList>
    </citation>
    <scope>NUCLEOTIDE SEQUENCE [LARGE SCALE GENOMIC DNA]</scope>
    <source>
        <strain evidence="4 5">VA1</strain>
    </source>
</reference>
<organism evidence="4 5">
    <name type="scientific">Borreliella chilensis</name>
    <dbReference type="NCBI Taxonomy" id="1245910"/>
    <lineage>
        <taxon>Bacteria</taxon>
        <taxon>Pseudomonadati</taxon>
        <taxon>Spirochaetota</taxon>
        <taxon>Spirochaetia</taxon>
        <taxon>Spirochaetales</taxon>
        <taxon>Borreliaceae</taxon>
        <taxon>Borreliella</taxon>
    </lineage>
</organism>
<dbReference type="Gene3D" id="3.30.1330.30">
    <property type="match status" value="1"/>
</dbReference>
<dbReference type="KEGG" id="bchi:OY14_02560"/>
<dbReference type="Gene3D" id="3.40.1280.10">
    <property type="match status" value="1"/>
</dbReference>
<keyword evidence="5" id="KW-1185">Reference proteome</keyword>
<proteinExistence type="predicted"/>
<evidence type="ECO:0000256" key="1">
    <source>
        <dbReference type="ARBA" id="ARBA00022603"/>
    </source>
</evidence>
<feature type="domain" description="RNA 2-O ribose methyltransferase substrate binding" evidence="3">
    <location>
        <begin position="2"/>
        <end position="74"/>
    </location>
</feature>
<dbReference type="InterPro" id="IPR029026">
    <property type="entry name" value="tRNA_m1G_MTases_N"/>
</dbReference>
<dbReference type="InterPro" id="IPR029028">
    <property type="entry name" value="Alpha/beta_knot_MTases"/>
</dbReference>
<evidence type="ECO:0000313" key="5">
    <source>
        <dbReference type="Proteomes" id="UP000030940"/>
    </source>
</evidence>
<dbReference type="EMBL" id="CP009910">
    <property type="protein sequence ID" value="AJA90323.1"/>
    <property type="molecule type" value="Genomic_DNA"/>
</dbReference>
<dbReference type="AlphaFoldDB" id="A0A0A7UY10"/>
<accession>A0A0A7UY10</accession>
<protein>
    <submittedName>
        <fullName evidence="4">rRNA methyltransferase</fullName>
    </submittedName>
</protein>
<keyword evidence="2 4" id="KW-0808">Transferase</keyword>
<dbReference type="SMART" id="SM00967">
    <property type="entry name" value="SpoU_sub_bind"/>
    <property type="match status" value="1"/>
</dbReference>
<dbReference type="GO" id="GO:0005829">
    <property type="term" value="C:cytosol"/>
    <property type="evidence" value="ECO:0007669"/>
    <property type="project" value="TreeGrafter"/>
</dbReference>
<dbReference type="STRING" id="1245910.OY14_02560"/>
<dbReference type="NCBIfam" id="TIGR00186">
    <property type="entry name" value="rRNA_methyl_3"/>
    <property type="match status" value="1"/>
</dbReference>
<sequence length="246" mass="27841">MYITHANSIIESIKNNKGFELYISKTSSKTKEIVRLAKEQNIKIIKISTNELDKMVKNTDHRGYALKLKLEKNKNVKIQTKDFENLLETLKKKENALILLLDGIEDPQNFGAILRTAEQFSIDLVITTKKHSAKDNSTVLRTSSGASQYVNKITVANINNTINFLKKNDFWIYASDIKGQDINKIKINDKKIALILGNEGKGIHKLIKENSDFLIRIPTSGKIDSLNVSVSTGILIFEIKRQLNLL</sequence>
<evidence type="ECO:0000256" key="2">
    <source>
        <dbReference type="ARBA" id="ARBA00022679"/>
    </source>
</evidence>
<dbReference type="GO" id="GO:0032259">
    <property type="term" value="P:methylation"/>
    <property type="evidence" value="ECO:0007669"/>
    <property type="project" value="UniProtKB-KW"/>
</dbReference>
<dbReference type="HOGENOM" id="CLU_021322_0_1_12"/>